<evidence type="ECO:0000256" key="1">
    <source>
        <dbReference type="SAM" id="MobiDB-lite"/>
    </source>
</evidence>
<dbReference type="Proteomes" id="UP000016536">
    <property type="component" value="Unassembled WGS sequence"/>
</dbReference>
<dbReference type="PATRIC" id="fig|1321818.3.peg.41"/>
<feature type="region of interest" description="Disordered" evidence="1">
    <location>
        <begin position="102"/>
        <end position="136"/>
    </location>
</feature>
<dbReference type="AlphaFoldDB" id="U1QWT4"/>
<evidence type="ECO:0000313" key="3">
    <source>
        <dbReference type="Proteomes" id="UP000016536"/>
    </source>
</evidence>
<dbReference type="EMBL" id="AWSE01000003">
    <property type="protein sequence ID" value="ERH25954.1"/>
    <property type="molecule type" value="Genomic_DNA"/>
</dbReference>
<sequence>MDGGVQTLVGVENWVWASEDTPQSVTATATAGPVTATVTASSTGLTLSAPDSKVSCQGFGTPWQSGMAEGSSPCTMTFTRSSEHLGGTSTVNVGVSYSASYTATDGSQGDLPPASTSGTLSIKVGEAQSLNTDDQK</sequence>
<proteinExistence type="predicted"/>
<evidence type="ECO:0000313" key="2">
    <source>
        <dbReference type="EMBL" id="ERH25954.1"/>
    </source>
</evidence>
<protein>
    <submittedName>
        <fullName evidence="2">Uncharacterized protein</fullName>
    </submittedName>
</protein>
<comment type="caution">
    <text evidence="2">The sequence shown here is derived from an EMBL/GenBank/DDBJ whole genome shotgun (WGS) entry which is preliminary data.</text>
</comment>
<gene>
    <name evidence="2" type="ORF">HMPREF1979_00048</name>
</gene>
<keyword evidence="3" id="KW-1185">Reference proteome</keyword>
<reference evidence="2 3" key="1">
    <citation type="submission" date="2013-08" db="EMBL/GenBank/DDBJ databases">
        <authorList>
            <person name="Weinstock G."/>
            <person name="Sodergren E."/>
            <person name="Wylie T."/>
            <person name="Fulton L."/>
            <person name="Fulton R."/>
            <person name="Fronick C."/>
            <person name="O'Laughlin M."/>
            <person name="Godfrey J."/>
            <person name="Miner T."/>
            <person name="Herter B."/>
            <person name="Appelbaum E."/>
            <person name="Cordes M."/>
            <person name="Lek S."/>
            <person name="Wollam A."/>
            <person name="Pepin K.H."/>
            <person name="Palsikar V.B."/>
            <person name="Mitreva M."/>
            <person name="Wilson R.K."/>
        </authorList>
    </citation>
    <scope>NUCLEOTIDE SEQUENCE [LARGE SCALE GENOMIC DNA]</scope>
    <source>
        <strain evidence="2 3">F0542</strain>
    </source>
</reference>
<name>U1QWT4_9ACTO</name>
<organism evidence="2 3">
    <name type="scientific">Actinomyces johnsonii F0542</name>
    <dbReference type="NCBI Taxonomy" id="1321818"/>
    <lineage>
        <taxon>Bacteria</taxon>
        <taxon>Bacillati</taxon>
        <taxon>Actinomycetota</taxon>
        <taxon>Actinomycetes</taxon>
        <taxon>Actinomycetales</taxon>
        <taxon>Actinomycetaceae</taxon>
        <taxon>Actinomyces</taxon>
    </lineage>
</organism>
<accession>U1QWT4</accession>
<dbReference type="HOGENOM" id="CLU_1657090_0_0_11"/>